<protein>
    <submittedName>
        <fullName evidence="7">Radical SAM protein</fullName>
    </submittedName>
</protein>
<dbReference type="Proteomes" id="UP000600220">
    <property type="component" value="Unassembled WGS sequence"/>
</dbReference>
<dbReference type="NCBIfam" id="TIGR04085">
    <property type="entry name" value="rSAM_more_4Fe4S"/>
    <property type="match status" value="1"/>
</dbReference>
<organism evidence="7 8">
    <name type="scientific">Staphylococcus pseudintermedius</name>
    <dbReference type="NCBI Taxonomy" id="283734"/>
    <lineage>
        <taxon>Bacteria</taxon>
        <taxon>Bacillati</taxon>
        <taxon>Bacillota</taxon>
        <taxon>Bacilli</taxon>
        <taxon>Bacillales</taxon>
        <taxon>Staphylococcaceae</taxon>
        <taxon>Staphylococcus</taxon>
        <taxon>Staphylococcus intermedius group</taxon>
    </lineage>
</organism>
<evidence type="ECO:0000256" key="4">
    <source>
        <dbReference type="ARBA" id="ARBA00022723"/>
    </source>
</evidence>
<keyword evidence="2" id="KW-0004">4Fe-4S</keyword>
<evidence type="ECO:0000256" key="2">
    <source>
        <dbReference type="ARBA" id="ARBA00022485"/>
    </source>
</evidence>
<dbReference type="Pfam" id="PF04055">
    <property type="entry name" value="Radical_SAM"/>
    <property type="match status" value="1"/>
</dbReference>
<gene>
    <name evidence="7" type="ORF">EGV54_10750</name>
</gene>
<dbReference type="PROSITE" id="PS51918">
    <property type="entry name" value="RADICAL_SAM"/>
    <property type="match status" value="1"/>
</dbReference>
<evidence type="ECO:0000256" key="5">
    <source>
        <dbReference type="ARBA" id="ARBA00023004"/>
    </source>
</evidence>
<dbReference type="GO" id="GO:0003824">
    <property type="term" value="F:catalytic activity"/>
    <property type="evidence" value="ECO:0007669"/>
    <property type="project" value="InterPro"/>
</dbReference>
<name>A0A8H9BY11_STAPS</name>
<evidence type="ECO:0000256" key="3">
    <source>
        <dbReference type="ARBA" id="ARBA00022691"/>
    </source>
</evidence>
<dbReference type="PANTHER" id="PTHR43787">
    <property type="entry name" value="FEMO COFACTOR BIOSYNTHESIS PROTEIN NIFB-RELATED"/>
    <property type="match status" value="1"/>
</dbReference>
<dbReference type="SFLD" id="SFLDG01067">
    <property type="entry name" value="SPASM/twitch_domain_containing"/>
    <property type="match status" value="1"/>
</dbReference>
<dbReference type="InterPro" id="IPR013785">
    <property type="entry name" value="Aldolase_TIM"/>
</dbReference>
<sequence>MGSVFTLLFLLNNWGDTMKSKYTISEKSESHIFFHSFLSNKTIKAPLEAIKSYEDLKKVTGINEYLERYQFEASDSDDDHWNEYFVEMKEEKLQLIIMPHQNCNFRCAYCYEKFEKNKMSEDVQKSLVKYVERKLQDDSKIKMLLVNWFGGEPLLAKDVIYNLSEEFMRICKDKKVKYVSQITSNGYLLNYETFNNLLKYNVLYYQISLDGDSETHDKHRMLIGGQPTYNKILKNLVESKNSRDNFKITIRMNLGIDNHKAVPNFIATIKENFDNDKRYDIYFQDIRYWGGEHSMNDLPEEVVYSEFQNAVKKGANICNPKSLFARNSSCFAASQNSFIIGVDGLLYKCTIALYDDINKVGTLEKDGSLKLDSAKMNLWVNGGKNDSVCHSCHFSPVCHGDSCPLHRIKKKKQPCPTAKYNTKEIINIIDSKGEIDAELSIK</sequence>
<keyword evidence="6" id="KW-0411">Iron-sulfur</keyword>
<dbReference type="PANTHER" id="PTHR43787:SF3">
    <property type="entry name" value="ARYLSULFATASE REGULATORY PROTEIN"/>
    <property type="match status" value="1"/>
</dbReference>
<dbReference type="InterPro" id="IPR058240">
    <property type="entry name" value="rSAM_sf"/>
</dbReference>
<dbReference type="GO" id="GO:0046872">
    <property type="term" value="F:metal ion binding"/>
    <property type="evidence" value="ECO:0007669"/>
    <property type="project" value="UniProtKB-KW"/>
</dbReference>
<dbReference type="InterPro" id="IPR007197">
    <property type="entry name" value="rSAM"/>
</dbReference>
<evidence type="ECO:0000313" key="7">
    <source>
        <dbReference type="EMBL" id="EGQ4385564.1"/>
    </source>
</evidence>
<dbReference type="GO" id="GO:0051539">
    <property type="term" value="F:4 iron, 4 sulfur cluster binding"/>
    <property type="evidence" value="ECO:0007669"/>
    <property type="project" value="UniProtKB-KW"/>
</dbReference>
<keyword evidence="4" id="KW-0479">Metal-binding</keyword>
<evidence type="ECO:0000256" key="1">
    <source>
        <dbReference type="ARBA" id="ARBA00001966"/>
    </source>
</evidence>
<dbReference type="SFLD" id="SFLDS00029">
    <property type="entry name" value="Radical_SAM"/>
    <property type="match status" value="1"/>
</dbReference>
<reference evidence="7 8" key="1">
    <citation type="submission" date="2018-11" db="EMBL/GenBank/DDBJ databases">
        <authorList>
            <consortium name="Veterinary Laboratory Investigation and Response Network"/>
        </authorList>
    </citation>
    <scope>NUCLEOTIDE SEQUENCE [LARGE SCALE GENOMIC DNA]</scope>
    <source>
        <strain evidence="7 8">SPSE-18-VL-LA-PA-Ryan-0021</strain>
    </source>
</reference>
<dbReference type="CDD" id="cd01335">
    <property type="entry name" value="Radical_SAM"/>
    <property type="match status" value="1"/>
</dbReference>
<dbReference type="Gene3D" id="3.20.20.70">
    <property type="entry name" value="Aldolase class I"/>
    <property type="match status" value="1"/>
</dbReference>
<dbReference type="AlphaFoldDB" id="A0A8H9BY11"/>
<dbReference type="RefSeq" id="WP_096533824.1">
    <property type="nucleotide sequence ID" value="NZ_PEPI01000068.1"/>
</dbReference>
<proteinExistence type="predicted"/>
<keyword evidence="5" id="KW-0408">Iron</keyword>
<evidence type="ECO:0000256" key="6">
    <source>
        <dbReference type="ARBA" id="ARBA00023014"/>
    </source>
</evidence>
<comment type="cofactor">
    <cofactor evidence="1">
        <name>[4Fe-4S] cluster</name>
        <dbReference type="ChEBI" id="CHEBI:49883"/>
    </cofactor>
</comment>
<keyword evidence="3" id="KW-0949">S-adenosyl-L-methionine</keyword>
<comment type="caution">
    <text evidence="7">The sequence shown here is derived from an EMBL/GenBank/DDBJ whole genome shotgun (WGS) entry which is preliminary data.</text>
</comment>
<keyword evidence="8" id="KW-1185">Reference proteome</keyword>
<dbReference type="SUPFAM" id="SSF102114">
    <property type="entry name" value="Radical SAM enzymes"/>
    <property type="match status" value="1"/>
</dbReference>
<dbReference type="EMBL" id="AAXKXX010000019">
    <property type="protein sequence ID" value="EGQ4385564.1"/>
    <property type="molecule type" value="Genomic_DNA"/>
</dbReference>
<dbReference type="UniPathway" id="UPA00782"/>
<evidence type="ECO:0000313" key="8">
    <source>
        <dbReference type="Proteomes" id="UP000600220"/>
    </source>
</evidence>
<dbReference type="InterPro" id="IPR023885">
    <property type="entry name" value="4Fe4S-binding_SPASM_dom"/>
</dbReference>
<accession>A0A8H9BY11</accession>